<name>A0A1B9QVC8_9VIBR</name>
<protein>
    <submittedName>
        <fullName evidence="3">Amidophosphoribosyltransferase</fullName>
    </submittedName>
</protein>
<keyword evidence="4" id="KW-1185">Reference proteome</keyword>
<reference evidence="4" key="1">
    <citation type="submission" date="2016-06" db="EMBL/GenBank/DDBJ databases">
        <authorList>
            <person name="Hehemann J.-H."/>
            <person name="Arevalo P."/>
            <person name="Datta M.S."/>
            <person name="Polz M.F."/>
        </authorList>
    </citation>
    <scope>NUCLEOTIDE SEQUENCE [LARGE SCALE GENOMIC DNA]</scope>
    <source>
        <strain evidence="4">9CSC122</strain>
    </source>
</reference>
<organism evidence="3 4">
    <name type="scientific">Vibrio genomosp. F10</name>
    <dbReference type="NCBI Taxonomy" id="723171"/>
    <lineage>
        <taxon>Bacteria</taxon>
        <taxon>Pseudomonadati</taxon>
        <taxon>Pseudomonadota</taxon>
        <taxon>Gammaproteobacteria</taxon>
        <taxon>Vibrionales</taxon>
        <taxon>Vibrionaceae</taxon>
        <taxon>Vibrio</taxon>
    </lineage>
</organism>
<keyword evidence="3" id="KW-0808">Transferase</keyword>
<dbReference type="InterPro" id="IPR000836">
    <property type="entry name" value="PRTase_dom"/>
</dbReference>
<evidence type="ECO:0000256" key="1">
    <source>
        <dbReference type="ARBA" id="ARBA00008007"/>
    </source>
</evidence>
<dbReference type="Proteomes" id="UP000093173">
    <property type="component" value="Unassembled WGS sequence"/>
</dbReference>
<dbReference type="CDD" id="cd06223">
    <property type="entry name" value="PRTases_typeI"/>
    <property type="match status" value="1"/>
</dbReference>
<dbReference type="SUPFAM" id="SSF53271">
    <property type="entry name" value="PRTase-like"/>
    <property type="match status" value="1"/>
</dbReference>
<dbReference type="EMBL" id="MAJZ01000872">
    <property type="protein sequence ID" value="OCH72845.1"/>
    <property type="molecule type" value="Genomic_DNA"/>
</dbReference>
<keyword evidence="3" id="KW-0328">Glycosyltransferase</keyword>
<sequence>MFYQNLALMLSDWLQKTMRMHLGCYCDLCQLPIHTPLPLKTPDREHAKRKETTRQRIGRNDIEWESIWCDSCKEHFAPTTRCSRCGLTTLTQTDQCGQCLAHPPLWSKLYCVGDYKLPLSSYVHRFKYQQQFWHAKPLAALLSERIDATPDLIASVPLHWQRQLMRGFNQSDLLAKQLGKRLDIEIEPNLFSRVKSTPQQKGLNKKQRQQNLRNAFRLNGSPQQKHIAIFDDVVTTGSTIHHLCQLLLDAGVETIDIYCICRTPETDNSI</sequence>
<dbReference type="AlphaFoldDB" id="A0A1B9QVC8"/>
<evidence type="ECO:0000259" key="2">
    <source>
        <dbReference type="Pfam" id="PF00156"/>
    </source>
</evidence>
<dbReference type="PANTHER" id="PTHR47505:SF1">
    <property type="entry name" value="DNA UTILIZATION PROTEIN YHGH"/>
    <property type="match status" value="1"/>
</dbReference>
<evidence type="ECO:0000313" key="3">
    <source>
        <dbReference type="EMBL" id="OCH72845.1"/>
    </source>
</evidence>
<feature type="domain" description="Phosphoribosyltransferase" evidence="2">
    <location>
        <begin position="174"/>
        <end position="266"/>
    </location>
</feature>
<evidence type="ECO:0000313" key="4">
    <source>
        <dbReference type="Proteomes" id="UP000093173"/>
    </source>
</evidence>
<dbReference type="Pfam" id="PF00156">
    <property type="entry name" value="Pribosyltran"/>
    <property type="match status" value="1"/>
</dbReference>
<comment type="caution">
    <text evidence="3">The sequence shown here is derived from an EMBL/GenBank/DDBJ whole genome shotgun (WGS) entry which is preliminary data.</text>
</comment>
<dbReference type="PANTHER" id="PTHR47505">
    <property type="entry name" value="DNA UTILIZATION PROTEIN YHGH"/>
    <property type="match status" value="1"/>
</dbReference>
<proteinExistence type="inferred from homology"/>
<dbReference type="InterPro" id="IPR051910">
    <property type="entry name" value="ComF/GntX_DNA_util-trans"/>
</dbReference>
<dbReference type="InterPro" id="IPR029057">
    <property type="entry name" value="PRTase-like"/>
</dbReference>
<gene>
    <name evidence="3" type="ORF">A6E14_00555</name>
</gene>
<accession>A0A1B9QVC8</accession>
<dbReference type="GO" id="GO:0016757">
    <property type="term" value="F:glycosyltransferase activity"/>
    <property type="evidence" value="ECO:0007669"/>
    <property type="project" value="UniProtKB-KW"/>
</dbReference>
<dbReference type="RefSeq" id="WP_065577333.1">
    <property type="nucleotide sequence ID" value="NZ_JBNGCH010000872.1"/>
</dbReference>
<dbReference type="Gene3D" id="3.40.50.2020">
    <property type="match status" value="1"/>
</dbReference>
<comment type="similarity">
    <text evidence="1">Belongs to the ComF/GntX family.</text>
</comment>